<feature type="transmembrane region" description="Helical" evidence="6">
    <location>
        <begin position="5"/>
        <end position="24"/>
    </location>
</feature>
<organism evidence="7 8">
    <name type="scientific">Xylanibacter ruminicola</name>
    <name type="common">Prevotella ruminicola</name>
    <dbReference type="NCBI Taxonomy" id="839"/>
    <lineage>
        <taxon>Bacteria</taxon>
        <taxon>Pseudomonadati</taxon>
        <taxon>Bacteroidota</taxon>
        <taxon>Bacteroidia</taxon>
        <taxon>Bacteroidales</taxon>
        <taxon>Prevotellaceae</taxon>
        <taxon>Xylanibacter</taxon>
    </lineage>
</organism>
<dbReference type="AlphaFoldDB" id="A0A1M7GV62"/>
<dbReference type="InterPro" id="IPR000537">
    <property type="entry name" value="UbiA_prenyltransferase"/>
</dbReference>
<dbReference type="Gene3D" id="1.10.357.140">
    <property type="entry name" value="UbiA prenyltransferase"/>
    <property type="match status" value="1"/>
</dbReference>
<evidence type="ECO:0000313" key="8">
    <source>
        <dbReference type="Proteomes" id="UP000184280"/>
    </source>
</evidence>
<keyword evidence="5 6" id="KW-0472">Membrane</keyword>
<dbReference type="GO" id="GO:0005886">
    <property type="term" value="C:plasma membrane"/>
    <property type="evidence" value="ECO:0007669"/>
    <property type="project" value="TreeGrafter"/>
</dbReference>
<dbReference type="CDD" id="cd13963">
    <property type="entry name" value="PT_UbiA_2"/>
    <property type="match status" value="1"/>
</dbReference>
<evidence type="ECO:0000256" key="4">
    <source>
        <dbReference type="ARBA" id="ARBA00022989"/>
    </source>
</evidence>
<dbReference type="InterPro" id="IPR039653">
    <property type="entry name" value="Prenyltransferase"/>
</dbReference>
<comment type="subcellular location">
    <subcellularLocation>
        <location evidence="1">Membrane</location>
        <topology evidence="1">Multi-pass membrane protein</topology>
    </subcellularLocation>
</comment>
<dbReference type="PANTHER" id="PTHR11048:SF5">
    <property type="entry name" value="DECAPRENYL-PHOSPHATE PHOSPHORIBOSYLTRANSFERASE"/>
    <property type="match status" value="1"/>
</dbReference>
<feature type="transmembrane region" description="Helical" evidence="6">
    <location>
        <begin position="125"/>
        <end position="143"/>
    </location>
</feature>
<keyword evidence="4 6" id="KW-1133">Transmembrane helix</keyword>
<protein>
    <submittedName>
        <fullName evidence="7">4-hydroxybenzoate polyprenyltransferase</fullName>
    </submittedName>
</protein>
<proteinExistence type="predicted"/>
<keyword evidence="2" id="KW-1003">Cell membrane</keyword>
<evidence type="ECO:0000256" key="5">
    <source>
        <dbReference type="ARBA" id="ARBA00023136"/>
    </source>
</evidence>
<feature type="transmembrane region" description="Helical" evidence="6">
    <location>
        <begin position="92"/>
        <end position="119"/>
    </location>
</feature>
<feature type="transmembrane region" description="Helical" evidence="6">
    <location>
        <begin position="220"/>
        <end position="241"/>
    </location>
</feature>
<name>A0A1M7GV62_XYLRU</name>
<keyword evidence="3 6" id="KW-0812">Transmembrane</keyword>
<dbReference type="GO" id="GO:0009247">
    <property type="term" value="P:glycolipid biosynthetic process"/>
    <property type="evidence" value="ECO:0007669"/>
    <property type="project" value="TreeGrafter"/>
</dbReference>
<sequence length="308" mass="35314">MQIYFVFRSIYTIFVPMIYYIQLIRPLQWLKNVFVFAPIFFSTNLLKPEFFWPTLVVFASFCLISSSIYCFNDLKDVEADRQHPKKCHRPIASGKVSVMGGYVMMILCTIGALSILPLAQSPNTPYLYAIIIGYWLMNIGYCLKLKQFAILDVSIIAIGFVMRVLVGGIATDIYISHWLVMMTFLVTLFLAFTKRNDDYRIYEQTGTKPRVSITGYNKTFINEATAIIASVTLVCYIMYTMSPEVIHRLGTRYVYLTSGWVLAGLLRYLQNMIVFGLSGSPTKSLVKDHFVQFCILGWIASFFVIIYL</sequence>
<dbReference type="Pfam" id="PF01040">
    <property type="entry name" value="UbiA"/>
    <property type="match status" value="1"/>
</dbReference>
<dbReference type="Proteomes" id="UP000184280">
    <property type="component" value="Unassembled WGS sequence"/>
</dbReference>
<feature type="transmembrane region" description="Helical" evidence="6">
    <location>
        <begin position="290"/>
        <end position="307"/>
    </location>
</feature>
<feature type="transmembrane region" description="Helical" evidence="6">
    <location>
        <begin position="150"/>
        <end position="169"/>
    </location>
</feature>
<keyword evidence="7" id="KW-0808">Transferase</keyword>
<dbReference type="GO" id="GO:0016765">
    <property type="term" value="F:transferase activity, transferring alkyl or aryl (other than methyl) groups"/>
    <property type="evidence" value="ECO:0007669"/>
    <property type="project" value="InterPro"/>
</dbReference>
<feature type="transmembrane region" description="Helical" evidence="6">
    <location>
        <begin position="253"/>
        <end position="269"/>
    </location>
</feature>
<reference evidence="7 8" key="1">
    <citation type="submission" date="2016-11" db="EMBL/GenBank/DDBJ databases">
        <authorList>
            <person name="Jaros S."/>
            <person name="Januszkiewicz K."/>
            <person name="Wedrychowicz H."/>
        </authorList>
    </citation>
    <scope>NUCLEOTIDE SEQUENCE [LARGE SCALE GENOMIC DNA]</scope>
    <source>
        <strain evidence="7 8">BPI-34</strain>
    </source>
</reference>
<evidence type="ECO:0000256" key="1">
    <source>
        <dbReference type="ARBA" id="ARBA00004141"/>
    </source>
</evidence>
<dbReference type="InterPro" id="IPR044878">
    <property type="entry name" value="UbiA_sf"/>
</dbReference>
<feature type="transmembrane region" description="Helical" evidence="6">
    <location>
        <begin position="175"/>
        <end position="192"/>
    </location>
</feature>
<feature type="transmembrane region" description="Helical" evidence="6">
    <location>
        <begin position="50"/>
        <end position="71"/>
    </location>
</feature>
<dbReference type="EMBL" id="FRCJ01000002">
    <property type="protein sequence ID" value="SHM20242.1"/>
    <property type="molecule type" value="Genomic_DNA"/>
</dbReference>
<gene>
    <name evidence="7" type="ORF">SAMN04488494_1577</name>
</gene>
<dbReference type="PANTHER" id="PTHR11048">
    <property type="entry name" value="PRENYLTRANSFERASES"/>
    <property type="match status" value="1"/>
</dbReference>
<evidence type="ECO:0000256" key="3">
    <source>
        <dbReference type="ARBA" id="ARBA00022692"/>
    </source>
</evidence>
<evidence type="ECO:0000256" key="6">
    <source>
        <dbReference type="SAM" id="Phobius"/>
    </source>
</evidence>
<evidence type="ECO:0000256" key="2">
    <source>
        <dbReference type="ARBA" id="ARBA00022475"/>
    </source>
</evidence>
<evidence type="ECO:0000313" key="7">
    <source>
        <dbReference type="EMBL" id="SHM20242.1"/>
    </source>
</evidence>
<accession>A0A1M7GV62</accession>